<protein>
    <submittedName>
        <fullName evidence="1">Uncharacterized protein</fullName>
    </submittedName>
</protein>
<organism evidence="1 2">
    <name type="scientific">Myripristis murdjan</name>
    <name type="common">pinecone soldierfish</name>
    <dbReference type="NCBI Taxonomy" id="586833"/>
    <lineage>
        <taxon>Eukaryota</taxon>
        <taxon>Metazoa</taxon>
        <taxon>Chordata</taxon>
        <taxon>Craniata</taxon>
        <taxon>Vertebrata</taxon>
        <taxon>Euteleostomi</taxon>
        <taxon>Actinopterygii</taxon>
        <taxon>Neopterygii</taxon>
        <taxon>Teleostei</taxon>
        <taxon>Neoteleostei</taxon>
        <taxon>Acanthomorphata</taxon>
        <taxon>Holocentriformes</taxon>
        <taxon>Holocentridae</taxon>
        <taxon>Myripristis</taxon>
    </lineage>
</organism>
<dbReference type="InParanoid" id="A0A668AD89"/>
<dbReference type="AlphaFoldDB" id="A0A668AD89"/>
<name>A0A668AD89_9TELE</name>
<evidence type="ECO:0000313" key="2">
    <source>
        <dbReference type="Proteomes" id="UP000472263"/>
    </source>
</evidence>
<dbReference type="Ensembl" id="ENSMMDT00005046783.1">
    <property type="protein sequence ID" value="ENSMMDP00005045884.1"/>
    <property type="gene ID" value="ENSMMDG00005021017.1"/>
</dbReference>
<keyword evidence="2" id="KW-1185">Reference proteome</keyword>
<reference evidence="1" key="3">
    <citation type="submission" date="2025-09" db="UniProtKB">
        <authorList>
            <consortium name="Ensembl"/>
        </authorList>
    </citation>
    <scope>IDENTIFICATION</scope>
</reference>
<reference evidence="1" key="1">
    <citation type="submission" date="2019-06" db="EMBL/GenBank/DDBJ databases">
        <authorList>
            <consortium name="Wellcome Sanger Institute Data Sharing"/>
        </authorList>
    </citation>
    <scope>NUCLEOTIDE SEQUENCE [LARGE SCALE GENOMIC DNA]</scope>
</reference>
<sequence length="65" mass="7173">MWVCESSPFVDKCFEEKPHDEFFIPGPLISQFPKQSTVNRVGGKIVFQDLKALPALTPGGLQAPV</sequence>
<evidence type="ECO:0000313" key="1">
    <source>
        <dbReference type="Ensembl" id="ENSMMDP00005045884.1"/>
    </source>
</evidence>
<reference evidence="1" key="2">
    <citation type="submission" date="2025-08" db="UniProtKB">
        <authorList>
            <consortium name="Ensembl"/>
        </authorList>
    </citation>
    <scope>IDENTIFICATION</scope>
</reference>
<accession>A0A668AD89</accession>
<proteinExistence type="predicted"/>
<dbReference type="Proteomes" id="UP000472263">
    <property type="component" value="Chromosome 12"/>
</dbReference>